<evidence type="ECO:0000256" key="18">
    <source>
        <dbReference type="ARBA" id="ARBA00049504"/>
    </source>
</evidence>
<evidence type="ECO:0000256" key="3">
    <source>
        <dbReference type="ARBA" id="ARBA00004663"/>
    </source>
</evidence>
<evidence type="ECO:0000256" key="17">
    <source>
        <dbReference type="ARBA" id="ARBA00048623"/>
    </source>
</evidence>
<comment type="cofactor">
    <cofactor evidence="1 19">
        <name>Mg(2+)</name>
        <dbReference type="ChEBI" id="CHEBI:18420"/>
    </cofactor>
</comment>
<evidence type="ECO:0000256" key="2">
    <source>
        <dbReference type="ARBA" id="ARBA00004651"/>
    </source>
</evidence>
<keyword evidence="10 19" id="KW-0812">Transmembrane</keyword>
<comment type="pathway">
    <text evidence="3 19">Cofactor biosynthesis; adenosylcobalamin biosynthesis; adenosylcobalamin from cob(II)yrinate a,c-diamide: step 7/7.</text>
</comment>
<organism evidence="20 21">
    <name type="scientific">Pseudomonas wuhanensis</name>
    <dbReference type="NCBI Taxonomy" id="2954098"/>
    <lineage>
        <taxon>Bacteria</taxon>
        <taxon>Pseudomonadati</taxon>
        <taxon>Pseudomonadota</taxon>
        <taxon>Gammaproteobacteria</taxon>
        <taxon>Pseudomonadales</taxon>
        <taxon>Pseudomonadaceae</taxon>
        <taxon>Pseudomonas</taxon>
    </lineage>
</organism>
<accession>A0ABY9GM14</accession>
<evidence type="ECO:0000256" key="14">
    <source>
        <dbReference type="ARBA" id="ARBA00025228"/>
    </source>
</evidence>
<dbReference type="EC" id="2.7.8.26" evidence="5 19"/>
<dbReference type="NCBIfam" id="TIGR00317">
    <property type="entry name" value="cobS"/>
    <property type="match status" value="1"/>
</dbReference>
<proteinExistence type="inferred from homology"/>
<feature type="transmembrane region" description="Helical" evidence="19">
    <location>
        <begin position="109"/>
        <end position="128"/>
    </location>
</feature>
<feature type="transmembrane region" description="Helical" evidence="19">
    <location>
        <begin position="57"/>
        <end position="77"/>
    </location>
</feature>
<evidence type="ECO:0000256" key="11">
    <source>
        <dbReference type="ARBA" id="ARBA00022842"/>
    </source>
</evidence>
<keyword evidence="11 19" id="KW-0460">Magnesium</keyword>
<comment type="catalytic activity">
    <reaction evidence="18 19">
        <text>alpha-ribazole 5'-phosphate + adenosylcob(III)inamide-GDP = adenosylcob(III)alamin 5'-phosphate + GMP + H(+)</text>
        <dbReference type="Rhea" id="RHEA:23560"/>
        <dbReference type="ChEBI" id="CHEBI:15378"/>
        <dbReference type="ChEBI" id="CHEBI:57918"/>
        <dbReference type="ChEBI" id="CHEBI:58115"/>
        <dbReference type="ChEBI" id="CHEBI:60487"/>
        <dbReference type="ChEBI" id="CHEBI:60493"/>
        <dbReference type="EC" id="2.7.8.26"/>
    </reaction>
</comment>
<evidence type="ECO:0000256" key="19">
    <source>
        <dbReference type="HAMAP-Rule" id="MF_00719"/>
    </source>
</evidence>
<keyword evidence="9 19" id="KW-0808">Transferase</keyword>
<feature type="transmembrane region" description="Helical" evidence="19">
    <location>
        <begin position="31"/>
        <end position="52"/>
    </location>
</feature>
<dbReference type="Pfam" id="PF02654">
    <property type="entry name" value="CobS"/>
    <property type="match status" value="1"/>
</dbReference>
<evidence type="ECO:0000256" key="1">
    <source>
        <dbReference type="ARBA" id="ARBA00001946"/>
    </source>
</evidence>
<evidence type="ECO:0000313" key="21">
    <source>
        <dbReference type="Proteomes" id="UP001230768"/>
    </source>
</evidence>
<dbReference type="HAMAP" id="MF_00719">
    <property type="entry name" value="CobS"/>
    <property type="match status" value="1"/>
</dbReference>
<evidence type="ECO:0000256" key="16">
    <source>
        <dbReference type="ARBA" id="ARBA00032853"/>
    </source>
</evidence>
<dbReference type="GO" id="GO:0051073">
    <property type="term" value="F:adenosylcobinamide-GDP ribazoletransferase activity"/>
    <property type="evidence" value="ECO:0007669"/>
    <property type="project" value="UniProtKB-EC"/>
</dbReference>
<evidence type="ECO:0000256" key="6">
    <source>
        <dbReference type="ARBA" id="ARBA00015850"/>
    </source>
</evidence>
<dbReference type="PANTHER" id="PTHR34148:SF1">
    <property type="entry name" value="ADENOSYLCOBINAMIDE-GDP RIBAZOLETRANSFERASE"/>
    <property type="match status" value="1"/>
</dbReference>
<dbReference type="RefSeq" id="WP_305422528.1">
    <property type="nucleotide sequence ID" value="NZ_CP117430.1"/>
</dbReference>
<evidence type="ECO:0000256" key="9">
    <source>
        <dbReference type="ARBA" id="ARBA00022679"/>
    </source>
</evidence>
<name>A0ABY9GM14_9PSED</name>
<dbReference type="NCBIfam" id="NF001278">
    <property type="entry name" value="PRK00235.1-5"/>
    <property type="match status" value="1"/>
</dbReference>
<keyword evidence="21" id="KW-1185">Reference proteome</keyword>
<comment type="similarity">
    <text evidence="4 19">Belongs to the CobS family.</text>
</comment>
<gene>
    <name evidence="19" type="primary">cobS</name>
    <name evidence="20" type="ORF">PSH88_21545</name>
</gene>
<evidence type="ECO:0000256" key="15">
    <source>
        <dbReference type="ARBA" id="ARBA00032605"/>
    </source>
</evidence>
<evidence type="ECO:0000256" key="5">
    <source>
        <dbReference type="ARBA" id="ARBA00013200"/>
    </source>
</evidence>
<keyword evidence="12 19" id="KW-1133">Transmembrane helix</keyword>
<keyword evidence="8 19" id="KW-0169">Cobalamin biosynthesis</keyword>
<evidence type="ECO:0000256" key="7">
    <source>
        <dbReference type="ARBA" id="ARBA00022475"/>
    </source>
</evidence>
<dbReference type="PANTHER" id="PTHR34148">
    <property type="entry name" value="ADENOSYLCOBINAMIDE-GDP RIBAZOLETRANSFERASE"/>
    <property type="match status" value="1"/>
</dbReference>
<evidence type="ECO:0000256" key="4">
    <source>
        <dbReference type="ARBA" id="ARBA00010561"/>
    </source>
</evidence>
<feature type="transmembrane region" description="Helical" evidence="19">
    <location>
        <begin position="135"/>
        <end position="158"/>
    </location>
</feature>
<evidence type="ECO:0000256" key="13">
    <source>
        <dbReference type="ARBA" id="ARBA00023136"/>
    </source>
</evidence>
<dbReference type="Proteomes" id="UP001230768">
    <property type="component" value="Chromosome"/>
</dbReference>
<keyword evidence="13 19" id="KW-0472">Membrane</keyword>
<evidence type="ECO:0000256" key="10">
    <source>
        <dbReference type="ARBA" id="ARBA00022692"/>
    </source>
</evidence>
<sequence length="244" mass="25953">MLPFWIALQFLSSLPIRLPGMPTPEELGRSLLFYPLVGLLFGAILWGLNWLLLGTPLLLHAALLLSIWVVLSGALHLDGLADSADAWLGGYGDRERTLTIMKDPRSGPIAVVTLVLVLLLKFAALLALIEQQHSVVLIIAPLISRSALLSLFLSTPYVRPGGLGQALADHLPRLAGKQVLAISAVACVLMAGLSGLWALALAAVVFVWLRQVMVRRLGGTTGDTAGALLELLEVAVLVGLAMLL</sequence>
<evidence type="ECO:0000256" key="12">
    <source>
        <dbReference type="ARBA" id="ARBA00022989"/>
    </source>
</evidence>
<comment type="catalytic activity">
    <reaction evidence="17 19">
        <text>alpha-ribazole + adenosylcob(III)inamide-GDP = adenosylcob(III)alamin + GMP + H(+)</text>
        <dbReference type="Rhea" id="RHEA:16049"/>
        <dbReference type="ChEBI" id="CHEBI:10329"/>
        <dbReference type="ChEBI" id="CHEBI:15378"/>
        <dbReference type="ChEBI" id="CHEBI:18408"/>
        <dbReference type="ChEBI" id="CHEBI:58115"/>
        <dbReference type="ChEBI" id="CHEBI:60487"/>
        <dbReference type="EC" id="2.7.8.26"/>
    </reaction>
</comment>
<dbReference type="EMBL" id="CP117430">
    <property type="protein sequence ID" value="WLI16815.1"/>
    <property type="molecule type" value="Genomic_DNA"/>
</dbReference>
<protein>
    <recommendedName>
        <fullName evidence="6 19">Adenosylcobinamide-GDP ribazoletransferase</fullName>
        <ecNumber evidence="5 19">2.7.8.26</ecNumber>
    </recommendedName>
    <alternativeName>
        <fullName evidence="16 19">Cobalamin synthase</fullName>
    </alternativeName>
    <alternativeName>
        <fullName evidence="15 19">Cobalamin-5'-phosphate synthase</fullName>
    </alternativeName>
</protein>
<reference evidence="20 21" key="1">
    <citation type="submission" date="2023-02" db="EMBL/GenBank/DDBJ databases">
        <title>Evolution of Hrp T3SS in non-pathogenic Pseudomonas fluorescens.</title>
        <authorList>
            <person name="Liao K."/>
            <person name="Wei H."/>
            <person name="Gu Y."/>
        </authorList>
    </citation>
    <scope>NUCLEOTIDE SEQUENCE [LARGE SCALE GENOMIC DNA]</scope>
    <source>
        <strain evidence="20 21">FP607</strain>
    </source>
</reference>
<keyword evidence="7 19" id="KW-1003">Cell membrane</keyword>
<comment type="function">
    <text evidence="14 19">Joins adenosylcobinamide-GDP and alpha-ribazole to generate adenosylcobalamin (Ado-cobalamin). Also synthesizes adenosylcobalamin 5'-phosphate from adenosylcobinamide-GDP and alpha-ribazole 5'-phosphate.</text>
</comment>
<dbReference type="GO" id="GO:0016829">
    <property type="term" value="F:lyase activity"/>
    <property type="evidence" value="ECO:0007669"/>
    <property type="project" value="UniProtKB-KW"/>
</dbReference>
<evidence type="ECO:0000313" key="20">
    <source>
        <dbReference type="EMBL" id="WLI16815.1"/>
    </source>
</evidence>
<evidence type="ECO:0000256" key="8">
    <source>
        <dbReference type="ARBA" id="ARBA00022573"/>
    </source>
</evidence>
<feature type="transmembrane region" description="Helical" evidence="19">
    <location>
        <begin position="178"/>
        <end position="209"/>
    </location>
</feature>
<dbReference type="InterPro" id="IPR003805">
    <property type="entry name" value="CobS"/>
</dbReference>
<comment type="subcellular location">
    <subcellularLocation>
        <location evidence="2 19">Cell membrane</location>
        <topology evidence="2 19">Multi-pass membrane protein</topology>
    </subcellularLocation>
</comment>
<keyword evidence="20" id="KW-0456">Lyase</keyword>